<evidence type="ECO:0000313" key="6">
    <source>
        <dbReference type="Proteomes" id="UP000076335"/>
    </source>
</evidence>
<dbReference type="AlphaFoldDB" id="A0A154L8L7"/>
<feature type="active site" description="Proton acceptor" evidence="2">
    <location>
        <position position="188"/>
    </location>
</feature>
<dbReference type="InterPro" id="IPR000653">
    <property type="entry name" value="DegT/StrS_aminotransferase"/>
</dbReference>
<dbReference type="GO" id="GO:0000271">
    <property type="term" value="P:polysaccharide biosynthetic process"/>
    <property type="evidence" value="ECO:0007669"/>
    <property type="project" value="TreeGrafter"/>
</dbReference>
<name>A0A154L8L7_9PROT</name>
<dbReference type="SUPFAM" id="SSF53383">
    <property type="entry name" value="PLP-dependent transferases"/>
    <property type="match status" value="1"/>
</dbReference>
<dbReference type="GO" id="GO:0008483">
    <property type="term" value="F:transaminase activity"/>
    <property type="evidence" value="ECO:0007669"/>
    <property type="project" value="TreeGrafter"/>
</dbReference>
<protein>
    <submittedName>
        <fullName evidence="5">UDP-4-amino-4, 6-dideoxy-N-acetyl-beta-L-altrosamine transaminase</fullName>
    </submittedName>
</protein>
<proteinExistence type="inferred from homology"/>
<organism evidence="5 6">
    <name type="scientific">Thalassospira lucentensis</name>
    <dbReference type="NCBI Taxonomy" id="168935"/>
    <lineage>
        <taxon>Bacteria</taxon>
        <taxon>Pseudomonadati</taxon>
        <taxon>Pseudomonadota</taxon>
        <taxon>Alphaproteobacteria</taxon>
        <taxon>Rhodospirillales</taxon>
        <taxon>Thalassospiraceae</taxon>
        <taxon>Thalassospira</taxon>
    </lineage>
</organism>
<dbReference type="EMBL" id="LPVY01000005">
    <property type="protein sequence ID" value="KZB66879.1"/>
    <property type="molecule type" value="Genomic_DNA"/>
</dbReference>
<sequence>MIPYGRQDITSEDIDAVVGVLQSDFLTQGPQVPHFENKLITYTGVKHAIAVNSATSALHISCLALGLGPGDYLWTTPITFAASANCALYCGARVDFVDIDPDTGNICVLALEKKLLLAEKTGTLPKIVMPVHLAGRPCEMRTIHALGKRFGFSVIEDASHAVGAQYMNTSVGDCRYSDITIFSFHPVKIITTAEGGAALTNSGKLAERLRLLRSHGITRDPKQMEEIPQGDWYYEQITLGFNYRMNDIQAALGSSQIERLDSYINRRRDIAKNYDILLKSLPISLFEYADNSSYHLYTVRIDDKFSQTNRNEVFKRMRQHGVGVNVHYIPVHFHPYYRKLGFKSGDFPAAEKYYLEAMTLPIYPKLKDHELQFIASRLASALS</sequence>
<dbReference type="RefSeq" id="WP_062950250.1">
    <property type="nucleotide sequence ID" value="NZ_LPVY01000005.1"/>
</dbReference>
<dbReference type="PANTHER" id="PTHR30244:SF34">
    <property type="entry name" value="DTDP-4-AMINO-4,6-DIDEOXYGALACTOSE TRANSAMINASE"/>
    <property type="match status" value="1"/>
</dbReference>
<dbReference type="InterPro" id="IPR015421">
    <property type="entry name" value="PyrdxlP-dep_Trfase_major"/>
</dbReference>
<evidence type="ECO:0000256" key="2">
    <source>
        <dbReference type="PIRSR" id="PIRSR000390-1"/>
    </source>
</evidence>
<keyword evidence="3 4" id="KW-0663">Pyridoxal phosphate</keyword>
<reference evidence="5 6" key="1">
    <citation type="submission" date="2015-12" db="EMBL/GenBank/DDBJ databases">
        <title>Genome sequence of Thalassospira lucentensis MCCC 1A02072.</title>
        <authorList>
            <person name="Lu L."/>
            <person name="Lai Q."/>
            <person name="Shao Z."/>
            <person name="Qian P."/>
        </authorList>
    </citation>
    <scope>NUCLEOTIDE SEQUENCE [LARGE SCALE GENOMIC DNA]</scope>
    <source>
        <strain evidence="5 6">MCCC 1A02072</strain>
    </source>
</reference>
<dbReference type="Pfam" id="PF01041">
    <property type="entry name" value="DegT_DnrJ_EryC1"/>
    <property type="match status" value="1"/>
</dbReference>
<feature type="modified residue" description="N6-(pyridoxal phosphate)lysine" evidence="3">
    <location>
        <position position="188"/>
    </location>
</feature>
<evidence type="ECO:0000256" key="1">
    <source>
        <dbReference type="ARBA" id="ARBA00037999"/>
    </source>
</evidence>
<dbReference type="CDD" id="cd00616">
    <property type="entry name" value="AHBA_syn"/>
    <property type="match status" value="1"/>
</dbReference>
<dbReference type="PANTHER" id="PTHR30244">
    <property type="entry name" value="TRANSAMINASE"/>
    <property type="match status" value="1"/>
</dbReference>
<comment type="caution">
    <text evidence="5">The sequence shown here is derived from an EMBL/GenBank/DDBJ whole genome shotgun (WGS) entry which is preliminary data.</text>
</comment>
<dbReference type="NCBIfam" id="TIGR03588">
    <property type="entry name" value="PseC"/>
    <property type="match status" value="1"/>
</dbReference>
<dbReference type="OrthoDB" id="9768668at2"/>
<comment type="similarity">
    <text evidence="1 4">Belongs to the DegT/DnrJ/EryC1 family.</text>
</comment>
<dbReference type="GO" id="GO:0030170">
    <property type="term" value="F:pyridoxal phosphate binding"/>
    <property type="evidence" value="ECO:0007669"/>
    <property type="project" value="TreeGrafter"/>
</dbReference>
<dbReference type="Gene3D" id="3.90.1150.10">
    <property type="entry name" value="Aspartate Aminotransferase, domain 1"/>
    <property type="match status" value="1"/>
</dbReference>
<evidence type="ECO:0000256" key="3">
    <source>
        <dbReference type="PIRSR" id="PIRSR000390-2"/>
    </source>
</evidence>
<evidence type="ECO:0000313" key="5">
    <source>
        <dbReference type="EMBL" id="KZB66879.1"/>
    </source>
</evidence>
<accession>A0A154L8L7</accession>
<dbReference type="InterPro" id="IPR015424">
    <property type="entry name" value="PyrdxlP-dep_Trfase"/>
</dbReference>
<evidence type="ECO:0000256" key="4">
    <source>
        <dbReference type="RuleBase" id="RU004508"/>
    </source>
</evidence>
<gene>
    <name evidence="5" type="ORF">AUP42_15245</name>
</gene>
<dbReference type="PIRSF" id="PIRSF000390">
    <property type="entry name" value="PLP_StrS"/>
    <property type="match status" value="1"/>
</dbReference>
<dbReference type="InterPro" id="IPR015422">
    <property type="entry name" value="PyrdxlP-dep_Trfase_small"/>
</dbReference>
<dbReference type="InterPro" id="IPR020026">
    <property type="entry name" value="PseC"/>
</dbReference>
<dbReference type="Proteomes" id="UP000076335">
    <property type="component" value="Unassembled WGS sequence"/>
</dbReference>
<dbReference type="Gene3D" id="3.40.640.10">
    <property type="entry name" value="Type I PLP-dependent aspartate aminotransferase-like (Major domain)"/>
    <property type="match status" value="1"/>
</dbReference>